<organism evidence="3">
    <name type="scientific">Schistocephalus solidus</name>
    <name type="common">Tapeworm</name>
    <dbReference type="NCBI Taxonomy" id="70667"/>
    <lineage>
        <taxon>Eukaryota</taxon>
        <taxon>Metazoa</taxon>
        <taxon>Spiralia</taxon>
        <taxon>Lophotrochozoa</taxon>
        <taxon>Platyhelminthes</taxon>
        <taxon>Cestoda</taxon>
        <taxon>Eucestoda</taxon>
        <taxon>Diphyllobothriidea</taxon>
        <taxon>Diphyllobothriidae</taxon>
        <taxon>Schistocephalus</taxon>
    </lineage>
</organism>
<keyword evidence="2" id="KW-1185">Reference proteome</keyword>
<evidence type="ECO:0000313" key="1">
    <source>
        <dbReference type="EMBL" id="VDM03451.1"/>
    </source>
</evidence>
<dbReference type="Proteomes" id="UP000275846">
    <property type="component" value="Unassembled WGS sequence"/>
</dbReference>
<reference evidence="3" key="1">
    <citation type="submission" date="2016-06" db="UniProtKB">
        <authorList>
            <consortium name="WormBaseParasite"/>
        </authorList>
    </citation>
    <scope>IDENTIFICATION</scope>
</reference>
<accession>A0A183TKR7</accession>
<dbReference type="AlphaFoldDB" id="A0A183TKR7"/>
<proteinExistence type="predicted"/>
<protein>
    <submittedName>
        <fullName evidence="1 3">Uncharacterized protein</fullName>
    </submittedName>
</protein>
<gene>
    <name evidence="1" type="ORF">SSLN_LOCUS17065</name>
</gene>
<dbReference type="WBParaSite" id="SSLN_0001771401-mRNA-1">
    <property type="protein sequence ID" value="SSLN_0001771401-mRNA-1"/>
    <property type="gene ID" value="SSLN_0001771401"/>
</dbReference>
<dbReference type="EMBL" id="UYSU01041908">
    <property type="protein sequence ID" value="VDM03451.1"/>
    <property type="molecule type" value="Genomic_DNA"/>
</dbReference>
<sequence length="70" mass="7644">MNLQHLSGSLEGARGSFFCRVEMLRVLCVNRFISKPLANLDDEIMATDDSDADGQAINASITTLSDDHES</sequence>
<name>A0A183TKR7_SCHSO</name>
<evidence type="ECO:0000313" key="2">
    <source>
        <dbReference type="Proteomes" id="UP000275846"/>
    </source>
</evidence>
<evidence type="ECO:0000313" key="3">
    <source>
        <dbReference type="WBParaSite" id="SSLN_0001771401-mRNA-1"/>
    </source>
</evidence>
<reference evidence="1 2" key="2">
    <citation type="submission" date="2018-11" db="EMBL/GenBank/DDBJ databases">
        <authorList>
            <consortium name="Pathogen Informatics"/>
        </authorList>
    </citation>
    <scope>NUCLEOTIDE SEQUENCE [LARGE SCALE GENOMIC DNA]</scope>
    <source>
        <strain evidence="1 2">NST_G2</strain>
    </source>
</reference>